<evidence type="ECO:0000313" key="1">
    <source>
        <dbReference type="EMBL" id="KAJ7418873.1"/>
    </source>
</evidence>
<dbReference type="Proteomes" id="UP001145742">
    <property type="component" value="Unassembled WGS sequence"/>
</dbReference>
<accession>A0ABQ9DBR4</accession>
<evidence type="ECO:0000313" key="2">
    <source>
        <dbReference type="Proteomes" id="UP001145742"/>
    </source>
</evidence>
<sequence>MKFIKGKCQILHLGWGNSGCTLRLGNQMLESSAMERGLGVLVHGKLNMSQQCPGSQEDLPCLGGIRQSIASWSREGIIPLCSALRQPHLGYGVQFWAPQCKKDSKLLESVQRRATRMVKGLEGKLYEEQLRSLGLFSLEKRRLRGDLTAVCNFLVRERGGAGTYVFFVVTRDRTQRNSLKLCQGRFRLDIRKSFFTQRVAGFWNRLLKEVVTAPSLTEFNKLTSQRYSRIECALSEFANDTKLCNHRLERMASRGAWMGLKRWACAKLMKFNTAKYKVLYVGQDNSKHKYRLGREHIESNPEKYLVVWLNKKLNMA</sequence>
<dbReference type="EMBL" id="WHWB01033566">
    <property type="protein sequence ID" value="KAJ7418873.1"/>
    <property type="molecule type" value="Genomic_DNA"/>
</dbReference>
<name>A0ABQ9DBR4_9PASS</name>
<comment type="caution">
    <text evidence="1">The sequence shown here is derived from an EMBL/GenBank/DDBJ whole genome shotgun (WGS) entry which is preliminary data.</text>
</comment>
<proteinExistence type="predicted"/>
<protein>
    <submittedName>
        <fullName evidence="1">Uncharacterized protein</fullName>
    </submittedName>
</protein>
<reference evidence="1" key="1">
    <citation type="submission" date="2019-10" db="EMBL/GenBank/DDBJ databases">
        <authorList>
            <person name="Soares A.E.R."/>
            <person name="Aleixo A."/>
            <person name="Schneider P."/>
            <person name="Miyaki C.Y."/>
            <person name="Schneider M.P."/>
            <person name="Mello C."/>
            <person name="Vasconcelos A.T.R."/>
        </authorList>
    </citation>
    <scope>NUCLEOTIDE SEQUENCE</scope>
    <source>
        <tissue evidence="1">Muscle</tissue>
    </source>
</reference>
<gene>
    <name evidence="1" type="ORF">WISP_57000</name>
</gene>
<keyword evidence="2" id="KW-1185">Reference proteome</keyword>
<organism evidence="1 2">
    <name type="scientific">Willisornis vidua</name>
    <name type="common">Xingu scale-backed antbird</name>
    <dbReference type="NCBI Taxonomy" id="1566151"/>
    <lineage>
        <taxon>Eukaryota</taxon>
        <taxon>Metazoa</taxon>
        <taxon>Chordata</taxon>
        <taxon>Craniata</taxon>
        <taxon>Vertebrata</taxon>
        <taxon>Euteleostomi</taxon>
        <taxon>Archelosauria</taxon>
        <taxon>Archosauria</taxon>
        <taxon>Dinosauria</taxon>
        <taxon>Saurischia</taxon>
        <taxon>Theropoda</taxon>
        <taxon>Coelurosauria</taxon>
        <taxon>Aves</taxon>
        <taxon>Neognathae</taxon>
        <taxon>Neoaves</taxon>
        <taxon>Telluraves</taxon>
        <taxon>Australaves</taxon>
        <taxon>Passeriformes</taxon>
        <taxon>Thamnophilidae</taxon>
        <taxon>Willisornis</taxon>
    </lineage>
</organism>
<dbReference type="PANTHER" id="PTHR33332">
    <property type="entry name" value="REVERSE TRANSCRIPTASE DOMAIN-CONTAINING PROTEIN"/>
    <property type="match status" value="1"/>
</dbReference>